<keyword evidence="3" id="KW-1185">Reference proteome</keyword>
<feature type="transmembrane region" description="Helical" evidence="1">
    <location>
        <begin position="42"/>
        <end position="64"/>
    </location>
</feature>
<gene>
    <name evidence="2" type="ORF">ACFO8L_07875</name>
</gene>
<evidence type="ECO:0000313" key="3">
    <source>
        <dbReference type="Proteomes" id="UP001595891"/>
    </source>
</evidence>
<evidence type="ECO:0000313" key="2">
    <source>
        <dbReference type="EMBL" id="MFC4585985.1"/>
    </source>
</evidence>
<comment type="caution">
    <text evidence="2">The sequence shown here is derived from an EMBL/GenBank/DDBJ whole genome shotgun (WGS) entry which is preliminary data.</text>
</comment>
<evidence type="ECO:0008006" key="4">
    <source>
        <dbReference type="Google" id="ProtNLM"/>
    </source>
</evidence>
<keyword evidence="1" id="KW-0472">Membrane</keyword>
<accession>A0ABV9EAQ2</accession>
<sequence>MTDLEDALTRTLARAATRAPAARPDLLGRVAARHAERRRRGLAAIAVAAAVAVAVVAGSTVTLVRLTAGPDLPVTRPSPTTGTGMPPAITKVWPKAVRTAPEKLPNGRYLYPQLLLDDHTLLATTLKDDHADRLDGLWTYDMNTGEAGRLARVTTPPGTSVTASYLSIGDGHIGWWTYRREGGHQVVRIWTVPVTGGTPRQVAVLRDAGATGIDMAIGDGKVVWSVWGKDGVHQVPLDGKRPALVPGTEKYYLFQWPWASYPRVHENEPFDVPIGEHLLDLRTGRTVGAVTRPGERGVVCAITWCLTGRTARHRDGSGERALPGQAMPSQNIPLLDRFLMLERRAGTTRGGVVLYDLTSGRSADLGIRSDKRGAMAIPTFDHRLPGMFSYRLGGRFVIVNLAAID</sequence>
<dbReference type="Proteomes" id="UP001595891">
    <property type="component" value="Unassembled WGS sequence"/>
</dbReference>
<keyword evidence="1" id="KW-0812">Transmembrane</keyword>
<name>A0ABV9EAQ2_9ACTN</name>
<dbReference type="EMBL" id="JBHSFN010000003">
    <property type="protein sequence ID" value="MFC4585985.1"/>
    <property type="molecule type" value="Genomic_DNA"/>
</dbReference>
<reference evidence="3" key="1">
    <citation type="journal article" date="2019" name="Int. J. Syst. Evol. Microbiol.">
        <title>The Global Catalogue of Microorganisms (GCM) 10K type strain sequencing project: providing services to taxonomists for standard genome sequencing and annotation.</title>
        <authorList>
            <consortium name="The Broad Institute Genomics Platform"/>
            <consortium name="The Broad Institute Genome Sequencing Center for Infectious Disease"/>
            <person name="Wu L."/>
            <person name="Ma J."/>
        </authorList>
    </citation>
    <scope>NUCLEOTIDE SEQUENCE [LARGE SCALE GENOMIC DNA]</scope>
    <source>
        <strain evidence="3">CCUG 49560</strain>
    </source>
</reference>
<evidence type="ECO:0000256" key="1">
    <source>
        <dbReference type="SAM" id="Phobius"/>
    </source>
</evidence>
<dbReference type="SUPFAM" id="SSF82171">
    <property type="entry name" value="DPP6 N-terminal domain-like"/>
    <property type="match status" value="1"/>
</dbReference>
<dbReference type="RefSeq" id="WP_262844657.1">
    <property type="nucleotide sequence ID" value="NZ_JANZYP010000031.1"/>
</dbReference>
<keyword evidence="1" id="KW-1133">Transmembrane helix</keyword>
<protein>
    <recommendedName>
        <fullName evidence="4">WD40 repeat domain-containing protein</fullName>
    </recommendedName>
</protein>
<proteinExistence type="predicted"/>
<organism evidence="2 3">
    <name type="scientific">Sphaerisporangium corydalis</name>
    <dbReference type="NCBI Taxonomy" id="1441875"/>
    <lineage>
        <taxon>Bacteria</taxon>
        <taxon>Bacillati</taxon>
        <taxon>Actinomycetota</taxon>
        <taxon>Actinomycetes</taxon>
        <taxon>Streptosporangiales</taxon>
        <taxon>Streptosporangiaceae</taxon>
        <taxon>Sphaerisporangium</taxon>
    </lineage>
</organism>